<feature type="region of interest" description="Disordered" evidence="1">
    <location>
        <begin position="808"/>
        <end position="844"/>
    </location>
</feature>
<keyword evidence="3" id="KW-1185">Reference proteome</keyword>
<feature type="compositionally biased region" description="Acidic residues" evidence="1">
    <location>
        <begin position="239"/>
        <end position="252"/>
    </location>
</feature>
<feature type="compositionally biased region" description="Low complexity" evidence="1">
    <location>
        <begin position="959"/>
        <end position="1000"/>
    </location>
</feature>
<gene>
    <name evidence="2" type="ORF">NESM_000216100</name>
</gene>
<feature type="region of interest" description="Disordered" evidence="1">
    <location>
        <begin position="46"/>
        <end position="71"/>
    </location>
</feature>
<organism evidence="2 3">
    <name type="scientific">Novymonas esmeraldas</name>
    <dbReference type="NCBI Taxonomy" id="1808958"/>
    <lineage>
        <taxon>Eukaryota</taxon>
        <taxon>Discoba</taxon>
        <taxon>Euglenozoa</taxon>
        <taxon>Kinetoplastea</taxon>
        <taxon>Metakinetoplastina</taxon>
        <taxon>Trypanosomatida</taxon>
        <taxon>Trypanosomatidae</taxon>
        <taxon>Novymonas</taxon>
    </lineage>
</organism>
<feature type="compositionally biased region" description="Low complexity" evidence="1">
    <location>
        <begin position="748"/>
        <end position="766"/>
    </location>
</feature>
<protein>
    <recommendedName>
        <fullName evidence="4">PH domain-containing protein</fullName>
    </recommendedName>
</protein>
<feature type="compositionally biased region" description="Polar residues" evidence="1">
    <location>
        <begin position="818"/>
        <end position="835"/>
    </location>
</feature>
<feature type="region of interest" description="Disordered" evidence="1">
    <location>
        <begin position="239"/>
        <end position="296"/>
    </location>
</feature>
<feature type="compositionally biased region" description="Low complexity" evidence="1">
    <location>
        <begin position="54"/>
        <end position="67"/>
    </location>
</feature>
<dbReference type="EMBL" id="JAECZO010000016">
    <property type="protein sequence ID" value="KAK7201521.1"/>
    <property type="molecule type" value="Genomic_DNA"/>
</dbReference>
<dbReference type="Proteomes" id="UP001430356">
    <property type="component" value="Unassembled WGS sequence"/>
</dbReference>
<sequence>MHYFFLEKQSPLTQRWQVRQVAFDSKYRYLYYTKSLSHVDIQEVMTRGHDGDHSPSGSPHSSGGTSSRKVKWSGKVKVTQLRYAADEYMVRPGSADFDERLLLTLVVVGFERPLENFRSGQGRVTSSGNRSLGTPSEKSYSLWSSVSRRRSTSRLSSARLGDSDGDGDDGGCAGGVGGGGGGGGGGDDAHQPLLHNADPEVPDPEAPSGFLHMPSYPVNESLDEDFEDEDENMFRDIDLVPDDDDAEDEEETSLAASEAGSDDGSGDDDDADDAEDVVFNSPPSTPTGSARSSSYSFFSRRRRGAGGAGGGGNVKDEKTVQLHFRAANYDVFRIVSLRVRQALVRHGLCGPLHAGLPPYDPRNGIALATVPLHLRHAFRRLNDVVFYSLQIGHVVYVRQQREVRGMEGYLCITHDSILLLQLDGKCPRWLDLEDIVGVQYVLHSNHSFISIRAAEPYPDFVFIPIIPSYPPNSSFDAEECVEGIVSMVRRLLMQRLRAGEEVALAPVSSRRVSVQTAEETEEYDILCHIHDLSPTYTDVFKYIAQEQSTGAVPLRWRWDNSKTPTHFTFKRDLYHALEREEGEDSEDDDDVALNRSQRRPFVGVGVGAAAHAHLIESLVPSRQQQHLSASGGRLASAVAVSVNRSAIYASAAPRTTAPSASSYATSPPTRSAIARQDSLCSNASFTPATMTQLMAPPSRGAELRAKRRLLVTRTDRRGTGPSDASGTAATASGDRPPHPPLPAPPAISAPAAGTSPRAVTAASGAATAPRVVLTTLPAEAAGATRGASVVASPLPGVRTHGSAVVGASVSPHRERAGQPTQPTAASTRSPSSRPNTYGLVPSHAHTDPAQLDFWLSAAAPPVAPVATAQKGVHLSEIHSSLLAQSPPLVAAGMPTAPSPSHSQPPPPQTSSLSSFGHYQTSSTSVSGSERPSLVPPVNLRGAATVMTATAAATVFGGASAGSGCSSRVSTPAPSGAAAVPAFSSSPHSVSSVPVASSAAPGTTQRAHSSSAGRHDSTTNGSRSPQEVTHTTENMSTGRGDAEEDEESDEDFDSEDMEDMLQRPESRTPPPPAAAAAAVTATAGAGTAGGGSSTLASPSAPRDSVEQGRADNPTTAAAAAGAAAGGAPRERSGTATRTGDNAAFVPVSDGVVTQVVLTAEMLPGYNGHRDEDLRSDAASAPSPSLQARPDMVAFIPPAALPR</sequence>
<name>A0AAW0F8B6_9TRYP</name>
<feature type="compositionally biased region" description="Polar residues" evidence="1">
    <location>
        <begin position="916"/>
        <end position="929"/>
    </location>
</feature>
<feature type="compositionally biased region" description="Low complexity" evidence="1">
    <location>
        <begin position="1115"/>
        <end position="1126"/>
    </location>
</feature>
<evidence type="ECO:0000313" key="2">
    <source>
        <dbReference type="EMBL" id="KAK7201521.1"/>
    </source>
</evidence>
<accession>A0AAW0F8B6</accession>
<evidence type="ECO:0000256" key="1">
    <source>
        <dbReference type="SAM" id="MobiDB-lite"/>
    </source>
</evidence>
<feature type="region of interest" description="Disordered" evidence="1">
    <location>
        <begin position="711"/>
        <end position="766"/>
    </location>
</feature>
<proteinExistence type="predicted"/>
<dbReference type="AlphaFoldDB" id="A0AAW0F8B6"/>
<comment type="caution">
    <text evidence="2">The sequence shown here is derived from an EMBL/GenBank/DDBJ whole genome shotgun (WGS) entry which is preliminary data.</text>
</comment>
<feature type="compositionally biased region" description="Gly residues" evidence="1">
    <location>
        <begin position="170"/>
        <end position="186"/>
    </location>
</feature>
<feature type="compositionally biased region" description="Low complexity" evidence="1">
    <location>
        <begin position="719"/>
        <end position="734"/>
    </location>
</feature>
<feature type="region of interest" description="Disordered" evidence="1">
    <location>
        <begin position="118"/>
        <end position="221"/>
    </location>
</feature>
<feature type="compositionally biased region" description="Pro residues" evidence="1">
    <location>
        <begin position="738"/>
        <end position="747"/>
    </location>
</feature>
<feature type="compositionally biased region" description="Acidic residues" evidence="1">
    <location>
        <begin position="1041"/>
        <end position="1058"/>
    </location>
</feature>
<feature type="region of interest" description="Disordered" evidence="1">
    <location>
        <begin position="959"/>
        <end position="1141"/>
    </location>
</feature>
<evidence type="ECO:0008006" key="4">
    <source>
        <dbReference type="Google" id="ProtNLM"/>
    </source>
</evidence>
<feature type="region of interest" description="Disordered" evidence="1">
    <location>
        <begin position="888"/>
        <end position="933"/>
    </location>
</feature>
<evidence type="ECO:0000313" key="3">
    <source>
        <dbReference type="Proteomes" id="UP001430356"/>
    </source>
</evidence>
<reference evidence="2 3" key="1">
    <citation type="journal article" date="2021" name="MBio">
        <title>A New Model Trypanosomatid, Novymonas esmeraldas: Genomic Perception of Its 'Candidatus Pandoraea novymonadis' Endosymbiont.</title>
        <authorList>
            <person name="Zakharova A."/>
            <person name="Saura A."/>
            <person name="Butenko A."/>
            <person name="Podesvova L."/>
            <person name="Warmusova S."/>
            <person name="Kostygov A.Y."/>
            <person name="Nenarokova A."/>
            <person name="Lukes J."/>
            <person name="Opperdoes F.R."/>
            <person name="Yurchenko V."/>
        </authorList>
    </citation>
    <scope>NUCLEOTIDE SEQUENCE [LARGE SCALE GENOMIC DNA]</scope>
    <source>
        <strain evidence="2 3">E262AT.01</strain>
    </source>
</reference>
<feature type="compositionally biased region" description="Polar residues" evidence="1">
    <location>
        <begin position="1001"/>
        <end position="1036"/>
    </location>
</feature>
<feature type="compositionally biased region" description="Acidic residues" evidence="1">
    <location>
        <begin position="260"/>
        <end position="276"/>
    </location>
</feature>
<feature type="compositionally biased region" description="Polar residues" evidence="1">
    <location>
        <begin position="118"/>
        <end position="138"/>
    </location>
</feature>
<feature type="region of interest" description="Disordered" evidence="1">
    <location>
        <begin position="1162"/>
        <end position="1186"/>
    </location>
</feature>
<feature type="compositionally biased region" description="Low complexity" evidence="1">
    <location>
        <begin position="1073"/>
        <end position="1084"/>
    </location>
</feature>